<dbReference type="SUPFAM" id="SSF50630">
    <property type="entry name" value="Acid proteases"/>
    <property type="match status" value="1"/>
</dbReference>
<keyword evidence="4" id="KW-0378">Hydrolase</keyword>
<reference evidence="7" key="1">
    <citation type="journal article" date="2025" name="Foods">
        <title>Unveiling the Microbial Signatures of Arabica Coffee Cherries: Insights into Ripeness Specific Diversity, Functional Traits, and Implications for Quality and Safety.</title>
        <authorList>
            <consortium name="RefSeq"/>
            <person name="Tenea G.N."/>
            <person name="Cifuentes V."/>
            <person name="Reyes P."/>
            <person name="Cevallos-Vallejos M."/>
        </authorList>
    </citation>
    <scope>NUCLEOTIDE SEQUENCE [LARGE SCALE GENOMIC DNA]</scope>
</reference>
<evidence type="ECO:0000256" key="3">
    <source>
        <dbReference type="ARBA" id="ARBA00022750"/>
    </source>
</evidence>
<evidence type="ECO:0000256" key="2">
    <source>
        <dbReference type="ARBA" id="ARBA00022670"/>
    </source>
</evidence>
<evidence type="ECO:0000256" key="4">
    <source>
        <dbReference type="ARBA" id="ARBA00022801"/>
    </source>
</evidence>
<dbReference type="InterPro" id="IPR032861">
    <property type="entry name" value="TAXi_N"/>
</dbReference>
<gene>
    <name evidence="8" type="primary">LOC113732120</name>
</gene>
<accession>A0A6P6WDQ9</accession>
<dbReference type="GeneID" id="113732120"/>
<proteinExistence type="inferred from homology"/>
<comment type="similarity">
    <text evidence="1">Belongs to the peptidase A1 family.</text>
</comment>
<keyword evidence="2" id="KW-0645">Protease</keyword>
<dbReference type="InterPro" id="IPR021109">
    <property type="entry name" value="Peptidase_aspartic_dom_sf"/>
</dbReference>
<keyword evidence="3" id="KW-0064">Aspartyl protease</keyword>
<dbReference type="OrthoDB" id="2747330at2759"/>
<keyword evidence="7" id="KW-1185">Reference proteome</keyword>
<reference evidence="8" key="2">
    <citation type="submission" date="2025-08" db="UniProtKB">
        <authorList>
            <consortium name="RefSeq"/>
        </authorList>
    </citation>
    <scope>IDENTIFICATION</scope>
    <source>
        <tissue evidence="8">Leaves</tissue>
    </source>
</reference>
<dbReference type="PANTHER" id="PTHR47967">
    <property type="entry name" value="OS07G0603500 PROTEIN-RELATED"/>
    <property type="match status" value="1"/>
</dbReference>
<dbReference type="InterPro" id="IPR034161">
    <property type="entry name" value="Pepsin-like_plant"/>
</dbReference>
<dbReference type="PROSITE" id="PS51767">
    <property type="entry name" value="PEPTIDASE_A1"/>
    <property type="match status" value="1"/>
</dbReference>
<name>A0A6P6WDQ9_COFAR</name>
<evidence type="ECO:0000256" key="1">
    <source>
        <dbReference type="ARBA" id="ARBA00007447"/>
    </source>
</evidence>
<organism evidence="7 8">
    <name type="scientific">Coffea arabica</name>
    <name type="common">Arabian coffee</name>
    <dbReference type="NCBI Taxonomy" id="13443"/>
    <lineage>
        <taxon>Eukaryota</taxon>
        <taxon>Viridiplantae</taxon>
        <taxon>Streptophyta</taxon>
        <taxon>Embryophyta</taxon>
        <taxon>Tracheophyta</taxon>
        <taxon>Spermatophyta</taxon>
        <taxon>Magnoliopsida</taxon>
        <taxon>eudicotyledons</taxon>
        <taxon>Gunneridae</taxon>
        <taxon>Pentapetalae</taxon>
        <taxon>asterids</taxon>
        <taxon>lamiids</taxon>
        <taxon>Gentianales</taxon>
        <taxon>Rubiaceae</taxon>
        <taxon>Ixoroideae</taxon>
        <taxon>Gardenieae complex</taxon>
        <taxon>Bertiereae - Coffeeae clade</taxon>
        <taxon>Coffeeae</taxon>
        <taxon>Coffea</taxon>
    </lineage>
</organism>
<sequence length="450" mass="49349">MSRCSLSFSEYKASSLRKITPSRFNMRFPHIISTVLVVVTTLLVCCSTSVFVQANNYGGFTADLIHRDAPKSPFYDPLLTPSQRLKNTFRRSLDRANQFASASVIVSGGEYLMKISYGTPPFETQAVVNTADASTWTQCLPCTQCSQEKFPRFDPQNSSTYESVSCHSRTCDQFSSSMCTQDSSACAFFVLYGDDSNVYGELARETITLEGSAGDRVSFPDFIFGCGQGGDFPKEGSGIVGLGFQHQSLISQLNSSLNGKFSYCFGPSNDVSKPGKIGFGNNPELLGREGVVSTPLHFDFTYSLRLEAISVADTRLEYHYDTPSSTSGNIFIDSGTPYTFLPQELYSDFKAAIQREIGSQNIVVDQEHDFTLCYSSLLHSNIPNVTLHFTGADLKLNPENIFDRASSSPVCLGFAPNDIGILGNIAQANSWVQYDLGNKIISFKPADCTK</sequence>
<protein>
    <submittedName>
        <fullName evidence="8">Aspartic proteinase CDR1-like</fullName>
    </submittedName>
</protein>
<dbReference type="Pfam" id="PF14541">
    <property type="entry name" value="TAXi_C"/>
    <property type="match status" value="1"/>
</dbReference>
<evidence type="ECO:0000313" key="8">
    <source>
        <dbReference type="RefSeq" id="XP_027113553.2"/>
    </source>
</evidence>
<dbReference type="GO" id="GO:0004190">
    <property type="term" value="F:aspartic-type endopeptidase activity"/>
    <property type="evidence" value="ECO:0007669"/>
    <property type="project" value="UniProtKB-KW"/>
</dbReference>
<evidence type="ECO:0000313" key="7">
    <source>
        <dbReference type="Proteomes" id="UP001652660"/>
    </source>
</evidence>
<dbReference type="CDD" id="cd05476">
    <property type="entry name" value="pepsin_A_like_plant"/>
    <property type="match status" value="1"/>
</dbReference>
<dbReference type="GO" id="GO:0005576">
    <property type="term" value="C:extracellular region"/>
    <property type="evidence" value="ECO:0007669"/>
    <property type="project" value="TreeGrafter"/>
</dbReference>
<feature type="domain" description="Peptidase A1" evidence="6">
    <location>
        <begin position="111"/>
        <end position="444"/>
    </location>
</feature>
<dbReference type="AlphaFoldDB" id="A0A6P6WDQ9"/>
<dbReference type="Proteomes" id="UP001652660">
    <property type="component" value="Chromosome 2e"/>
</dbReference>
<evidence type="ECO:0000259" key="6">
    <source>
        <dbReference type="PROSITE" id="PS51767"/>
    </source>
</evidence>
<dbReference type="PANTHER" id="PTHR47967:SF66">
    <property type="entry name" value="ASPARTIC PROTEINASE CDR1-RELATED"/>
    <property type="match status" value="1"/>
</dbReference>
<dbReference type="InterPro" id="IPR032799">
    <property type="entry name" value="TAXi_C"/>
</dbReference>
<dbReference type="Pfam" id="PF14543">
    <property type="entry name" value="TAXi_N"/>
    <property type="match status" value="1"/>
</dbReference>
<dbReference type="RefSeq" id="XP_027113553.2">
    <property type="nucleotide sequence ID" value="XM_027257752.2"/>
</dbReference>
<dbReference type="GO" id="GO:0006508">
    <property type="term" value="P:proteolysis"/>
    <property type="evidence" value="ECO:0007669"/>
    <property type="project" value="UniProtKB-KW"/>
</dbReference>
<keyword evidence="5" id="KW-0325">Glycoprotein</keyword>
<evidence type="ECO:0000256" key="5">
    <source>
        <dbReference type="ARBA" id="ARBA00023180"/>
    </source>
</evidence>
<dbReference type="InterPro" id="IPR051708">
    <property type="entry name" value="Plant_Aspart_Prot_A1"/>
</dbReference>
<dbReference type="Gene3D" id="2.40.70.10">
    <property type="entry name" value="Acid Proteases"/>
    <property type="match status" value="2"/>
</dbReference>
<dbReference type="InterPro" id="IPR033121">
    <property type="entry name" value="PEPTIDASE_A1"/>
</dbReference>